<evidence type="ECO:0000259" key="18">
    <source>
        <dbReference type="PROSITE" id="PS51136"/>
    </source>
</evidence>
<dbReference type="Gene3D" id="1.20.920.10">
    <property type="entry name" value="Bromodomain-like"/>
    <property type="match status" value="1"/>
</dbReference>
<feature type="compositionally biased region" description="Low complexity" evidence="14">
    <location>
        <begin position="142"/>
        <end position="155"/>
    </location>
</feature>
<evidence type="ECO:0000256" key="4">
    <source>
        <dbReference type="ARBA" id="ARBA00022833"/>
    </source>
</evidence>
<dbReference type="PROSITE" id="PS50014">
    <property type="entry name" value="BROMODOMAIN_2"/>
    <property type="match status" value="1"/>
</dbReference>
<evidence type="ECO:0000259" key="17">
    <source>
        <dbReference type="PROSITE" id="PS50827"/>
    </source>
</evidence>
<evidence type="ECO:0000256" key="11">
    <source>
        <dbReference type="PROSITE-ProRule" id="PRU00146"/>
    </source>
</evidence>
<evidence type="ECO:0000256" key="5">
    <source>
        <dbReference type="ARBA" id="ARBA00023015"/>
    </source>
</evidence>
<dbReference type="CDD" id="cd15532">
    <property type="entry name" value="PHD2_CHD_II"/>
    <property type="match status" value="1"/>
</dbReference>
<feature type="domain" description="DDT" evidence="17">
    <location>
        <begin position="395"/>
        <end position="460"/>
    </location>
</feature>
<dbReference type="InterPro" id="IPR019787">
    <property type="entry name" value="Znf_PHD-finger"/>
</dbReference>
<dbReference type="SUPFAM" id="SSF57903">
    <property type="entry name" value="FYVE/PHD zinc finger"/>
    <property type="match status" value="2"/>
</dbReference>
<dbReference type="InterPro" id="IPR011011">
    <property type="entry name" value="Znf_FYVE_PHD"/>
</dbReference>
<evidence type="ECO:0000256" key="13">
    <source>
        <dbReference type="SAM" id="Coils"/>
    </source>
</evidence>
<evidence type="ECO:0000256" key="6">
    <source>
        <dbReference type="ARBA" id="ARBA00023054"/>
    </source>
</evidence>
<keyword evidence="2" id="KW-0479">Metal-binding</keyword>
<feature type="domain" description="Bromo" evidence="15">
    <location>
        <begin position="1384"/>
        <end position="1454"/>
    </location>
</feature>
<keyword evidence="6 13" id="KW-0175">Coiled coil</keyword>
<sequence>MPLLRRQPFHREKPPPDLHPDEEVFFCKLTREVFRDYEKFFERIILCNSLVWSCAITGRASLTYQEAEESEEKALKQLASFPTNLQKPILYLASKTQRSRLADLNDDVFVYAKDRFFIGETIDCITGQSKKACKVIRVLPPGSSTPKSPGSAKSPVLSPQLNGDIALEPGTSQEMGSPVKKGNGKAEAYQYTVQEQGKSIVHTVKFKMLSRKKGLLTRDKCKLFLKQNCFIEDGIWKVKTAKVKKMKLNSMLFDEIFAGQPPQFEVSEIKVKKAQPKKPEKEISPGPAKKQVQDVPGTSKQLQGKILTPEEIKVLKEQERVQREKEREERLALKMKEREEIRRKFEEEKERKRKEKAEEVEKKREERRIQTELWREWSKHRDDMDCDDLKCKVPDEQFGDAIMVVEFINCFSSIFDLKASFPKGFTIEILFDALLETDAGGLMADLLLMMLTAIFSLQEEEEEEEAELKKQGAEQDAEPEMKVGDMSLNQLIDAATSMAKVPQLTQGTSLRKLPLDNFTLTEILRLHILASGAQGSMANAKFRYQQRGGYMPIDDAGLDFKRREPDIVSKLAIENIYDFTPAEKLKLLNTLVDQFLTYAATRDLMDDNSEKLRQLRLDLRQLQWGEQKREREEAANRYRGRMEEKQKEKDIQEKQKLIRFKKREQILRKEEGIKNNQDMSNEVAKIGEEIETLEKDLAELEASLPSQEERDQARQEEDDAESDKKAECMSREREFVQNIMDLQHGFSVQPLGRDRMYRRYWAFKSIPGIFVEDDEQFVSPEALKPCVQNPNGSQYDINDPFAPLPKLPAAVVNQDKTEKPAEIKPQAENKDGSDKENDSLNASNLNVSAVDGNVSVNVQQAENRPAENSGNDNVVKEPKVNGDAIVISDDDDSKTPSISECFESEAIKQINKPTKWKWAFYSTEEDIEALIASLNLRGFREHALKQALVEQKSRALETVSKVPEDLLYIPKVEEESESGQKSDSKVTTTEVKMKGKSVTYTAQNDSAHEGLELNLREMILDLEERIHVGSLGYLRVSDRSTWREALESGDNEKVKQAKHAKQKAEAAKKEQKKARKDDDSDDDSEEVFMKGTSQKQLLERWEDSCLASTSLAQVFLHLSTLDKSVIWSKSLLHTRCRICRKKSDPDKILLCDQCDRGHHLYCLKPALKQVPVNEWFCPDCRPKEVKSPRKGRRRAFSQEESSEEEEEEESVEEEDEAEDEASEEEENEVECAVCGKSGTLVCCDSCPLSYHLTCANPALKKVPKGKWLCQICTGTDAKSGKIKMNLGKGKKKSSPKLTPSSSKASSRRGSPRDSPVTVGGGNKKRKRDESPLVEQRSKLKKSTKSTSKLTVDNSADVKHYVSSSRGSTQVQQLKLLEDVVLGMMEEEEAWPFMRPVNKRDAPDYYEVIKKPMDFQTIKNKIKKFSYGDPADLVSDVRQIFTNCTEYNKRTTQEFKAGANMSKLFERRMKNLEESAAHNGPTTGKRARTK</sequence>
<dbReference type="EMBL" id="CP111022">
    <property type="protein sequence ID" value="WAR18255.1"/>
    <property type="molecule type" value="Genomic_DNA"/>
</dbReference>
<dbReference type="InterPro" id="IPR018359">
    <property type="entry name" value="Bromodomain_CS"/>
</dbReference>
<accession>A0ABY7F805</accession>
<dbReference type="InterPro" id="IPR028942">
    <property type="entry name" value="WHIM1_dom"/>
</dbReference>
<feature type="region of interest" description="Disordered" evidence="14">
    <location>
        <begin position="142"/>
        <end position="181"/>
    </location>
</feature>
<dbReference type="InterPro" id="IPR018501">
    <property type="entry name" value="DDT_dom"/>
</dbReference>
<dbReference type="Pfam" id="PF00628">
    <property type="entry name" value="PHD"/>
    <property type="match status" value="2"/>
</dbReference>
<feature type="domain" description="PHD-type" evidence="16">
    <location>
        <begin position="1133"/>
        <end position="1183"/>
    </location>
</feature>
<feature type="compositionally biased region" description="Low complexity" evidence="14">
    <location>
        <begin position="1295"/>
        <end position="1308"/>
    </location>
</feature>
<dbReference type="SUPFAM" id="SSF47370">
    <property type="entry name" value="Bromodomain"/>
    <property type="match status" value="1"/>
</dbReference>
<evidence type="ECO:0000256" key="1">
    <source>
        <dbReference type="ARBA" id="ARBA00004123"/>
    </source>
</evidence>
<feature type="coiled-coil region" evidence="13">
    <location>
        <begin position="318"/>
        <end position="366"/>
    </location>
</feature>
<feature type="region of interest" description="Disordered" evidence="14">
    <location>
        <begin position="1191"/>
        <end position="1226"/>
    </location>
</feature>
<feature type="compositionally biased region" description="Basic and acidic residues" evidence="14">
    <location>
        <begin position="271"/>
        <end position="283"/>
    </location>
</feature>
<name>A0ABY7F805_MYAAR</name>
<dbReference type="InterPro" id="IPR019786">
    <property type="entry name" value="Zinc_finger_PHD-type_CS"/>
</dbReference>
<feature type="region of interest" description="Disordered" evidence="14">
    <location>
        <begin position="1469"/>
        <end position="1489"/>
    </location>
</feature>
<dbReference type="Gene3D" id="3.30.40.10">
    <property type="entry name" value="Zinc/RING finger domain, C3HC4 (zinc finger)"/>
    <property type="match status" value="2"/>
</dbReference>
<keyword evidence="3 11" id="KW-0863">Zinc-finger</keyword>
<dbReference type="Pfam" id="PF15612">
    <property type="entry name" value="WHIM1"/>
    <property type="match status" value="1"/>
</dbReference>
<keyword evidence="20" id="KW-1185">Reference proteome</keyword>
<dbReference type="PRINTS" id="PR00503">
    <property type="entry name" value="BROMODOMAIN"/>
</dbReference>
<dbReference type="Pfam" id="PF02791">
    <property type="entry name" value="DDT"/>
    <property type="match status" value="1"/>
</dbReference>
<evidence type="ECO:0000256" key="3">
    <source>
        <dbReference type="ARBA" id="ARBA00022771"/>
    </source>
</evidence>
<feature type="domain" description="PHD-type" evidence="16">
    <location>
        <begin position="1228"/>
        <end position="1275"/>
    </location>
</feature>
<evidence type="ECO:0000256" key="14">
    <source>
        <dbReference type="SAM" id="MobiDB-lite"/>
    </source>
</evidence>
<comment type="subcellular location">
    <subcellularLocation>
        <location evidence="1 12">Nucleus</location>
    </subcellularLocation>
</comment>
<evidence type="ECO:0000256" key="2">
    <source>
        <dbReference type="ARBA" id="ARBA00022723"/>
    </source>
</evidence>
<keyword evidence="8" id="KW-0804">Transcription</keyword>
<evidence type="ECO:0000259" key="16">
    <source>
        <dbReference type="PROSITE" id="PS50016"/>
    </source>
</evidence>
<dbReference type="InterPro" id="IPR013136">
    <property type="entry name" value="WSTF_Acf1_Cbp146"/>
</dbReference>
<evidence type="ECO:0000256" key="8">
    <source>
        <dbReference type="ARBA" id="ARBA00023163"/>
    </source>
</evidence>
<feature type="region of interest" description="Disordered" evidence="14">
    <location>
        <begin position="1047"/>
        <end position="1087"/>
    </location>
</feature>
<dbReference type="PROSITE" id="PS50827">
    <property type="entry name" value="DDT"/>
    <property type="match status" value="1"/>
</dbReference>
<organism evidence="19 20">
    <name type="scientific">Mya arenaria</name>
    <name type="common">Soft-shell clam</name>
    <dbReference type="NCBI Taxonomy" id="6604"/>
    <lineage>
        <taxon>Eukaryota</taxon>
        <taxon>Metazoa</taxon>
        <taxon>Spiralia</taxon>
        <taxon>Lophotrochozoa</taxon>
        <taxon>Mollusca</taxon>
        <taxon>Bivalvia</taxon>
        <taxon>Autobranchia</taxon>
        <taxon>Heteroconchia</taxon>
        <taxon>Euheterodonta</taxon>
        <taxon>Imparidentia</taxon>
        <taxon>Neoheterodontei</taxon>
        <taxon>Myida</taxon>
        <taxon>Myoidea</taxon>
        <taxon>Myidae</taxon>
        <taxon>Mya</taxon>
    </lineage>
</organism>
<dbReference type="InterPro" id="IPR001487">
    <property type="entry name" value="Bromodomain"/>
</dbReference>
<dbReference type="InterPro" id="IPR001965">
    <property type="entry name" value="Znf_PHD"/>
</dbReference>
<dbReference type="SMART" id="SM00297">
    <property type="entry name" value="BROMO"/>
    <property type="match status" value="1"/>
</dbReference>
<dbReference type="Proteomes" id="UP001164746">
    <property type="component" value="Chromosome 11"/>
</dbReference>
<feature type="region of interest" description="Disordered" evidence="14">
    <location>
        <begin position="271"/>
        <end position="303"/>
    </location>
</feature>
<protein>
    <submittedName>
        <fullName evidence="19">BAZ1A-like protein</fullName>
    </submittedName>
</protein>
<keyword evidence="5" id="KW-0805">Transcription regulation</keyword>
<keyword evidence="7 10" id="KW-0103">Bromodomain</keyword>
<dbReference type="SMART" id="SM00571">
    <property type="entry name" value="DDT"/>
    <property type="match status" value="1"/>
</dbReference>
<keyword evidence="9 12" id="KW-0539">Nucleus</keyword>
<feature type="domain" description="WAC" evidence="18">
    <location>
        <begin position="22"/>
        <end position="130"/>
    </location>
</feature>
<dbReference type="InterPro" id="IPR047171">
    <property type="entry name" value="BAZ1A"/>
</dbReference>
<dbReference type="SMART" id="SM00249">
    <property type="entry name" value="PHD"/>
    <property type="match status" value="2"/>
</dbReference>
<feature type="compositionally biased region" description="Acidic residues" evidence="14">
    <location>
        <begin position="1200"/>
        <end position="1226"/>
    </location>
</feature>
<evidence type="ECO:0000256" key="12">
    <source>
        <dbReference type="PROSITE-ProRule" id="PRU00475"/>
    </source>
</evidence>
<dbReference type="PANTHER" id="PTHR46510:SF1">
    <property type="entry name" value="BROMODOMAIN ADJACENT TO ZINC FINGER DOMAIN PROTEIN 1A"/>
    <property type="match status" value="1"/>
</dbReference>
<dbReference type="Pfam" id="PF00439">
    <property type="entry name" value="Bromodomain"/>
    <property type="match status" value="1"/>
</dbReference>
<evidence type="ECO:0000313" key="20">
    <source>
        <dbReference type="Proteomes" id="UP001164746"/>
    </source>
</evidence>
<dbReference type="InterPro" id="IPR028941">
    <property type="entry name" value="WHIM2_dom"/>
</dbReference>
<feature type="region of interest" description="Disordered" evidence="14">
    <location>
        <begin position="1280"/>
        <end position="1350"/>
    </location>
</feature>
<reference evidence="19" key="1">
    <citation type="submission" date="2022-11" db="EMBL/GenBank/DDBJ databases">
        <title>Centuries of genome instability and evolution in soft-shell clam transmissible cancer (bioRxiv).</title>
        <authorList>
            <person name="Hart S.F.M."/>
            <person name="Yonemitsu M.A."/>
            <person name="Giersch R.M."/>
            <person name="Beal B.F."/>
            <person name="Arriagada G."/>
            <person name="Davis B.W."/>
            <person name="Ostrander E.A."/>
            <person name="Goff S.P."/>
            <person name="Metzger M.J."/>
        </authorList>
    </citation>
    <scope>NUCLEOTIDE SEQUENCE</scope>
    <source>
        <strain evidence="19">MELC-2E11</strain>
        <tissue evidence="19">Siphon/mantle</tissue>
    </source>
</reference>
<evidence type="ECO:0000313" key="19">
    <source>
        <dbReference type="EMBL" id="WAR18255.1"/>
    </source>
</evidence>
<dbReference type="PROSITE" id="PS50016">
    <property type="entry name" value="ZF_PHD_2"/>
    <property type="match status" value="2"/>
</dbReference>
<dbReference type="InterPro" id="IPR036427">
    <property type="entry name" value="Bromodomain-like_sf"/>
</dbReference>
<dbReference type="PROSITE" id="PS51136">
    <property type="entry name" value="WAC"/>
    <property type="match status" value="1"/>
</dbReference>
<dbReference type="PROSITE" id="PS01359">
    <property type="entry name" value="ZF_PHD_1"/>
    <property type="match status" value="2"/>
</dbReference>
<evidence type="ECO:0000256" key="9">
    <source>
        <dbReference type="ARBA" id="ARBA00023242"/>
    </source>
</evidence>
<feature type="region of interest" description="Disordered" evidence="14">
    <location>
        <begin position="630"/>
        <end position="650"/>
    </location>
</feature>
<gene>
    <name evidence="19" type="ORF">MAR_000093</name>
</gene>
<feature type="region of interest" description="Disordered" evidence="14">
    <location>
        <begin position="814"/>
        <end position="841"/>
    </location>
</feature>
<dbReference type="InterPro" id="IPR013083">
    <property type="entry name" value="Znf_RING/FYVE/PHD"/>
</dbReference>
<evidence type="ECO:0000256" key="10">
    <source>
        <dbReference type="PROSITE-ProRule" id="PRU00035"/>
    </source>
</evidence>
<keyword evidence="4" id="KW-0862">Zinc</keyword>
<dbReference type="PANTHER" id="PTHR46510">
    <property type="entry name" value="BROMODOMAIN ADJACENT TO ZINC FINGER DOMAIN PROTEIN 1A"/>
    <property type="match status" value="1"/>
</dbReference>
<evidence type="ECO:0000256" key="7">
    <source>
        <dbReference type="ARBA" id="ARBA00023117"/>
    </source>
</evidence>
<dbReference type="Pfam" id="PF10537">
    <property type="entry name" value="WAC_Acf1_DNA_bd"/>
    <property type="match status" value="1"/>
</dbReference>
<dbReference type="Pfam" id="PF15613">
    <property type="entry name" value="WSD"/>
    <property type="match status" value="1"/>
</dbReference>
<evidence type="ECO:0000259" key="15">
    <source>
        <dbReference type="PROSITE" id="PS50014"/>
    </source>
</evidence>
<feature type="region of interest" description="Disordered" evidence="14">
    <location>
        <begin position="703"/>
        <end position="727"/>
    </location>
</feature>
<proteinExistence type="predicted"/>
<feature type="compositionally biased region" description="Basic and acidic residues" evidence="14">
    <location>
        <begin position="815"/>
        <end position="838"/>
    </location>
</feature>
<dbReference type="PROSITE" id="PS00633">
    <property type="entry name" value="BROMODOMAIN_1"/>
    <property type="match status" value="1"/>
</dbReference>